<evidence type="ECO:0000256" key="11">
    <source>
        <dbReference type="ARBA" id="ARBA00023163"/>
    </source>
</evidence>
<dbReference type="SUPFAM" id="SSF46689">
    <property type="entry name" value="Homeodomain-like"/>
    <property type="match status" value="1"/>
</dbReference>
<feature type="domain" description="HTH araC/xylS-type" evidence="14">
    <location>
        <begin position="88"/>
        <end position="188"/>
    </location>
</feature>
<dbReference type="Pfam" id="PF02805">
    <property type="entry name" value="Ada_Zn_binding"/>
    <property type="match status" value="1"/>
</dbReference>
<dbReference type="InterPro" id="IPR009057">
    <property type="entry name" value="Homeodomain-like_sf"/>
</dbReference>
<organism evidence="15">
    <name type="scientific">marine metagenome</name>
    <dbReference type="NCBI Taxonomy" id="408172"/>
    <lineage>
        <taxon>unclassified sequences</taxon>
        <taxon>metagenomes</taxon>
        <taxon>ecological metagenomes</taxon>
    </lineage>
</organism>
<evidence type="ECO:0000256" key="1">
    <source>
        <dbReference type="ARBA" id="ARBA00001286"/>
    </source>
</evidence>
<gene>
    <name evidence="15" type="ORF">METZ01_LOCUS35775</name>
</gene>
<dbReference type="InterPro" id="IPR004026">
    <property type="entry name" value="Ada_DNA_repair_Zn-bd"/>
</dbReference>
<dbReference type="Pfam" id="PF12833">
    <property type="entry name" value="HTH_18"/>
    <property type="match status" value="1"/>
</dbReference>
<dbReference type="NCBIfam" id="NF011964">
    <property type="entry name" value="PRK15435.1"/>
    <property type="match status" value="1"/>
</dbReference>
<dbReference type="InterPro" id="IPR016221">
    <property type="entry name" value="Bifunct_regulatory_prot_Ada"/>
</dbReference>
<comment type="cofactor">
    <cofactor evidence="2">
        <name>Zn(2+)</name>
        <dbReference type="ChEBI" id="CHEBI:29105"/>
    </cofactor>
</comment>
<dbReference type="InterPro" id="IPR008332">
    <property type="entry name" value="MethylG_MeTrfase_N"/>
</dbReference>
<evidence type="ECO:0000256" key="13">
    <source>
        <dbReference type="ARBA" id="ARBA00049348"/>
    </source>
</evidence>
<comment type="similarity">
    <text evidence="3">Belongs to the MGMT family.</text>
</comment>
<dbReference type="InterPro" id="IPR018060">
    <property type="entry name" value="HTH_AraC"/>
</dbReference>
<dbReference type="Gene3D" id="3.30.160.70">
    <property type="entry name" value="Methylated DNA-protein cysteine methyltransferase domain"/>
    <property type="match status" value="1"/>
</dbReference>
<evidence type="ECO:0000256" key="2">
    <source>
        <dbReference type="ARBA" id="ARBA00001947"/>
    </source>
</evidence>
<dbReference type="Gene3D" id="1.10.10.60">
    <property type="entry name" value="Homeodomain-like"/>
    <property type="match status" value="2"/>
</dbReference>
<dbReference type="Pfam" id="PF02870">
    <property type="entry name" value="Methyltransf_1N"/>
    <property type="match status" value="1"/>
</dbReference>
<evidence type="ECO:0000256" key="12">
    <source>
        <dbReference type="ARBA" id="ARBA00023204"/>
    </source>
</evidence>
<evidence type="ECO:0000256" key="7">
    <source>
        <dbReference type="ARBA" id="ARBA00022679"/>
    </source>
</evidence>
<dbReference type="CDD" id="cd06445">
    <property type="entry name" value="ATase"/>
    <property type="match status" value="1"/>
</dbReference>
<proteinExistence type="inferred from homology"/>
<dbReference type="EC" id="2.1.1.63" evidence="4"/>
<dbReference type="GO" id="GO:0008270">
    <property type="term" value="F:zinc ion binding"/>
    <property type="evidence" value="ECO:0007669"/>
    <property type="project" value="InterPro"/>
</dbReference>
<dbReference type="GO" id="GO:0006281">
    <property type="term" value="P:DNA repair"/>
    <property type="evidence" value="ECO:0007669"/>
    <property type="project" value="UniProtKB-KW"/>
</dbReference>
<comment type="catalytic activity">
    <reaction evidence="1">
        <text>a 4-O-methyl-thymidine in DNA + L-cysteinyl-[protein] = a thymidine in DNA + S-methyl-L-cysteinyl-[protein]</text>
        <dbReference type="Rhea" id="RHEA:53428"/>
        <dbReference type="Rhea" id="RHEA-COMP:10131"/>
        <dbReference type="Rhea" id="RHEA-COMP:10132"/>
        <dbReference type="Rhea" id="RHEA-COMP:13555"/>
        <dbReference type="Rhea" id="RHEA-COMP:13556"/>
        <dbReference type="ChEBI" id="CHEBI:29950"/>
        <dbReference type="ChEBI" id="CHEBI:82612"/>
        <dbReference type="ChEBI" id="CHEBI:137386"/>
        <dbReference type="ChEBI" id="CHEBI:137387"/>
        <dbReference type="EC" id="2.1.1.63"/>
    </reaction>
</comment>
<evidence type="ECO:0000256" key="4">
    <source>
        <dbReference type="ARBA" id="ARBA00011918"/>
    </source>
</evidence>
<dbReference type="NCBIfam" id="TIGR00589">
    <property type="entry name" value="ogt"/>
    <property type="match status" value="1"/>
</dbReference>
<dbReference type="FunFam" id="1.10.10.10:FF:000214">
    <property type="entry name" value="Methylated-DNA--protein-cysteine methyltransferase"/>
    <property type="match status" value="1"/>
</dbReference>
<dbReference type="SUPFAM" id="SSF53155">
    <property type="entry name" value="Methylated DNA-protein cysteine methyltransferase domain"/>
    <property type="match status" value="1"/>
</dbReference>
<evidence type="ECO:0000256" key="6">
    <source>
        <dbReference type="ARBA" id="ARBA00022603"/>
    </source>
</evidence>
<dbReference type="GO" id="GO:0003700">
    <property type="term" value="F:DNA-binding transcription factor activity"/>
    <property type="evidence" value="ECO:0007669"/>
    <property type="project" value="InterPro"/>
</dbReference>
<dbReference type="Gene3D" id="3.40.10.10">
    <property type="entry name" value="DNA Methylphosphotriester Repair Domain"/>
    <property type="match status" value="1"/>
</dbReference>
<sequence>MVATSEKNTGLDPKMWEAVQKRDTRADGRFVYAVRSTGIYCRPTCPSRRPAPHRVAFFNRAIEAEAAGFRACKRCLPDQEIPSTGLVRKVCKYIQEQSDESGSVPTLAELGRAIGSSPTHLQRVFKEATGVTPRQYASAWRLDRFKAMIKDGQDISTALYEAGFGSSSRLYETSEEQMGMSPGAYRKGGKGMNIYHTVVESPLGRLLVAATDKGVCSVKLGSSDLALEDHLMAEFPSANHQPDGGNLTIWAAEILSYLDGEKNGLDLPLDIRATAFQQQVWQMLRTIPYGETRTYQQVAQTLGKESASRAVGTACGANPVALVIPCHRVLRKDGGLGGYAWGLERKKSLLEMEQAVD</sequence>
<evidence type="ECO:0000256" key="5">
    <source>
        <dbReference type="ARBA" id="ARBA00022490"/>
    </source>
</evidence>
<dbReference type="GO" id="GO:0003908">
    <property type="term" value="F:methylated-DNA-[protein]-cysteine S-methyltransferase activity"/>
    <property type="evidence" value="ECO:0007669"/>
    <property type="project" value="UniProtKB-EC"/>
</dbReference>
<dbReference type="PROSITE" id="PS01124">
    <property type="entry name" value="HTH_ARAC_FAMILY_2"/>
    <property type="match status" value="1"/>
</dbReference>
<keyword evidence="8" id="KW-0227">DNA damage</keyword>
<keyword evidence="7" id="KW-0808">Transferase</keyword>
<dbReference type="InterPro" id="IPR001497">
    <property type="entry name" value="MethylDNA_cys_MeTrfase_AS"/>
</dbReference>
<dbReference type="PIRSF" id="PIRSF000409">
    <property type="entry name" value="Ada"/>
    <property type="match status" value="1"/>
</dbReference>
<dbReference type="InterPro" id="IPR035451">
    <property type="entry name" value="Ada-like_dom_sf"/>
</dbReference>
<keyword evidence="11" id="KW-0804">Transcription</keyword>
<keyword evidence="9" id="KW-0805">Transcription regulation</keyword>
<keyword evidence="12" id="KW-0234">DNA repair</keyword>
<dbReference type="Pfam" id="PF01035">
    <property type="entry name" value="DNA_binding_1"/>
    <property type="match status" value="1"/>
</dbReference>
<dbReference type="SUPFAM" id="SSF46767">
    <property type="entry name" value="Methylated DNA-protein cysteine methyltransferase, C-terminal domain"/>
    <property type="match status" value="1"/>
</dbReference>
<dbReference type="InterPro" id="IPR036388">
    <property type="entry name" value="WH-like_DNA-bd_sf"/>
</dbReference>
<evidence type="ECO:0000259" key="14">
    <source>
        <dbReference type="PROSITE" id="PS01124"/>
    </source>
</evidence>
<dbReference type="InterPro" id="IPR023546">
    <property type="entry name" value="MGMT"/>
</dbReference>
<keyword evidence="10" id="KW-0010">Activator</keyword>
<keyword evidence="5" id="KW-0963">Cytoplasm</keyword>
<dbReference type="InterPro" id="IPR036631">
    <property type="entry name" value="MGMT_N_sf"/>
</dbReference>
<reference evidence="15" key="1">
    <citation type="submission" date="2018-05" db="EMBL/GenBank/DDBJ databases">
        <authorList>
            <person name="Lanie J.A."/>
            <person name="Ng W.-L."/>
            <person name="Kazmierczak K.M."/>
            <person name="Andrzejewski T.M."/>
            <person name="Davidsen T.M."/>
            <person name="Wayne K.J."/>
            <person name="Tettelin H."/>
            <person name="Glass J.I."/>
            <person name="Rusch D."/>
            <person name="Podicherti R."/>
            <person name="Tsui H.-C.T."/>
            <person name="Winkler M.E."/>
        </authorList>
    </citation>
    <scope>NUCLEOTIDE SEQUENCE</scope>
</reference>
<evidence type="ECO:0000256" key="10">
    <source>
        <dbReference type="ARBA" id="ARBA00023159"/>
    </source>
</evidence>
<dbReference type="Gene3D" id="1.10.10.10">
    <property type="entry name" value="Winged helix-like DNA-binding domain superfamily/Winged helix DNA-binding domain"/>
    <property type="match status" value="1"/>
</dbReference>
<dbReference type="PANTHER" id="PTHR10815:SF14">
    <property type="entry name" value="BIFUNCTIONAL TRANSCRIPTIONAL ACTIVATOR_DNA REPAIR ENZYME ADA"/>
    <property type="match status" value="1"/>
</dbReference>
<keyword evidence="6" id="KW-0489">Methyltransferase</keyword>
<dbReference type="GO" id="GO:0032259">
    <property type="term" value="P:methylation"/>
    <property type="evidence" value="ECO:0007669"/>
    <property type="project" value="UniProtKB-KW"/>
</dbReference>
<evidence type="ECO:0000256" key="8">
    <source>
        <dbReference type="ARBA" id="ARBA00022763"/>
    </source>
</evidence>
<evidence type="ECO:0000313" key="15">
    <source>
        <dbReference type="EMBL" id="SUZ82921.1"/>
    </source>
</evidence>
<comment type="catalytic activity">
    <reaction evidence="13">
        <text>a 6-O-methyl-2'-deoxyguanosine in DNA + L-cysteinyl-[protein] = S-methyl-L-cysteinyl-[protein] + a 2'-deoxyguanosine in DNA</text>
        <dbReference type="Rhea" id="RHEA:24000"/>
        <dbReference type="Rhea" id="RHEA-COMP:10131"/>
        <dbReference type="Rhea" id="RHEA-COMP:10132"/>
        <dbReference type="Rhea" id="RHEA-COMP:11367"/>
        <dbReference type="Rhea" id="RHEA-COMP:11368"/>
        <dbReference type="ChEBI" id="CHEBI:29950"/>
        <dbReference type="ChEBI" id="CHEBI:82612"/>
        <dbReference type="ChEBI" id="CHEBI:85445"/>
        <dbReference type="ChEBI" id="CHEBI:85448"/>
        <dbReference type="EC" id="2.1.1.63"/>
    </reaction>
</comment>
<evidence type="ECO:0000256" key="9">
    <source>
        <dbReference type="ARBA" id="ARBA00023015"/>
    </source>
</evidence>
<protein>
    <recommendedName>
        <fullName evidence="4">methylated-DNA--[protein]-cysteine S-methyltransferase</fullName>
        <ecNumber evidence="4">2.1.1.63</ecNumber>
    </recommendedName>
</protein>
<dbReference type="HAMAP" id="MF_00772">
    <property type="entry name" value="OGT"/>
    <property type="match status" value="1"/>
</dbReference>
<dbReference type="AlphaFoldDB" id="A0A381QU71"/>
<name>A0A381QU71_9ZZZZ</name>
<dbReference type="PANTHER" id="PTHR10815">
    <property type="entry name" value="METHYLATED-DNA--PROTEIN-CYSTEINE METHYLTRANSFERASE"/>
    <property type="match status" value="1"/>
</dbReference>
<dbReference type="SMART" id="SM00342">
    <property type="entry name" value="HTH_ARAC"/>
    <property type="match status" value="1"/>
</dbReference>
<dbReference type="PROSITE" id="PS00374">
    <property type="entry name" value="MGMT"/>
    <property type="match status" value="1"/>
</dbReference>
<dbReference type="InterPro" id="IPR036217">
    <property type="entry name" value="MethylDNA_cys_MeTrfase_DNAb"/>
</dbReference>
<accession>A0A381QU71</accession>
<dbReference type="EMBL" id="UINC01001527">
    <property type="protein sequence ID" value="SUZ82921.1"/>
    <property type="molecule type" value="Genomic_DNA"/>
</dbReference>
<dbReference type="SUPFAM" id="SSF57884">
    <property type="entry name" value="Ada DNA repair protein, N-terminal domain (N-Ada 10)"/>
    <property type="match status" value="1"/>
</dbReference>
<dbReference type="GO" id="GO:0043565">
    <property type="term" value="F:sequence-specific DNA binding"/>
    <property type="evidence" value="ECO:0007669"/>
    <property type="project" value="InterPro"/>
</dbReference>
<evidence type="ECO:0000256" key="3">
    <source>
        <dbReference type="ARBA" id="ARBA00008711"/>
    </source>
</evidence>
<dbReference type="InterPro" id="IPR014048">
    <property type="entry name" value="MethylDNA_cys_MeTrfase_DNA-bd"/>
</dbReference>